<organism evidence="3">
    <name type="scientific">Entomoneis paludosa</name>
    <dbReference type="NCBI Taxonomy" id="265537"/>
    <lineage>
        <taxon>Eukaryota</taxon>
        <taxon>Sar</taxon>
        <taxon>Stramenopiles</taxon>
        <taxon>Ochrophyta</taxon>
        <taxon>Bacillariophyta</taxon>
        <taxon>Bacillariophyceae</taxon>
        <taxon>Bacillariophycidae</taxon>
        <taxon>Entomoneidaceae</taxon>
        <taxon>Entomoneis</taxon>
    </lineage>
</organism>
<evidence type="ECO:0000256" key="1">
    <source>
        <dbReference type="SAM" id="MobiDB-lite"/>
    </source>
</evidence>
<feature type="region of interest" description="Disordered" evidence="1">
    <location>
        <begin position="38"/>
        <end position="70"/>
    </location>
</feature>
<proteinExistence type="predicted"/>
<dbReference type="EMBL" id="HBHT01024393">
    <property type="protein sequence ID" value="CAD9975667.1"/>
    <property type="molecule type" value="Transcribed_RNA"/>
</dbReference>
<evidence type="ECO:0000313" key="3">
    <source>
        <dbReference type="EMBL" id="CAD9975667.1"/>
    </source>
</evidence>
<gene>
    <name evidence="3" type="ORF">APAL1065_LOCUS16371</name>
</gene>
<feature type="chain" id="PRO_5031120753" evidence="2">
    <location>
        <begin position="30"/>
        <end position="145"/>
    </location>
</feature>
<accession>A0A7S3DRR4</accession>
<feature type="compositionally biased region" description="Polar residues" evidence="1">
    <location>
        <begin position="58"/>
        <end position="70"/>
    </location>
</feature>
<name>A0A7S3DRR4_9STRA</name>
<reference evidence="3" key="1">
    <citation type="submission" date="2021-01" db="EMBL/GenBank/DDBJ databases">
        <authorList>
            <person name="Corre E."/>
            <person name="Pelletier E."/>
            <person name="Niang G."/>
            <person name="Scheremetjew M."/>
            <person name="Finn R."/>
            <person name="Kale V."/>
            <person name="Holt S."/>
            <person name="Cochrane G."/>
            <person name="Meng A."/>
            <person name="Brown T."/>
            <person name="Cohen L."/>
        </authorList>
    </citation>
    <scope>NUCLEOTIDE SEQUENCE</scope>
    <source>
        <strain evidence="3">CCMP125</strain>
    </source>
</reference>
<sequence length="145" mass="15608">MNVPKMSLRQVAVRLLAVVVISQPHVVKGFSAMGSVARKSMDTTRKSTSPEQRRAILSPSSRQNPTTTLAPQRVLLLAQKKKDSEETVGLGSREYYAGFVSRDMQENEQRVTGEALLGPTLKLGLGASMILGGLVLAFLASNGLL</sequence>
<evidence type="ECO:0000256" key="2">
    <source>
        <dbReference type="SAM" id="SignalP"/>
    </source>
</evidence>
<feature type="signal peptide" evidence="2">
    <location>
        <begin position="1"/>
        <end position="29"/>
    </location>
</feature>
<protein>
    <submittedName>
        <fullName evidence="3">Uncharacterized protein</fullName>
    </submittedName>
</protein>
<dbReference type="AlphaFoldDB" id="A0A7S3DRR4"/>
<keyword evidence="2" id="KW-0732">Signal</keyword>